<dbReference type="PANTHER" id="PTHR15020">
    <property type="entry name" value="FLAVIN REDUCTASE-RELATED"/>
    <property type="match status" value="1"/>
</dbReference>
<evidence type="ECO:0000259" key="1">
    <source>
        <dbReference type="Pfam" id="PF13460"/>
    </source>
</evidence>
<evidence type="ECO:0000313" key="2">
    <source>
        <dbReference type="EMBL" id="CAD9232773.1"/>
    </source>
</evidence>
<proteinExistence type="predicted"/>
<dbReference type="AlphaFoldDB" id="A0A7S1TDL5"/>
<feature type="domain" description="NAD(P)-binding" evidence="1">
    <location>
        <begin position="124"/>
        <end position="269"/>
    </location>
</feature>
<dbReference type="SUPFAM" id="SSF51735">
    <property type="entry name" value="NAD(P)-binding Rossmann-fold domains"/>
    <property type="match status" value="1"/>
</dbReference>
<protein>
    <recommendedName>
        <fullName evidence="1">NAD(P)-binding domain-containing protein</fullName>
    </recommendedName>
</protein>
<dbReference type="Gene3D" id="3.40.50.720">
    <property type="entry name" value="NAD(P)-binding Rossmann-like Domain"/>
    <property type="match status" value="1"/>
</dbReference>
<dbReference type="InterPro" id="IPR036291">
    <property type="entry name" value="NAD(P)-bd_dom_sf"/>
</dbReference>
<sequence>MTQAMGAGSHRRSMPCFVSIFPSYTSQASSAANPGINLRMSTPRRYPAHTYRDGRLRMCAEDPIGVGVAIVASGGELERELAVKLSSQSVLIARVGHRESRVQYQGGLTSSEEIGSVDGSSISVAVNVREKTALEKAFRRIRPSVIVSCIEGRTDDESRLDFLGNTNLVDVGIEIGVRRFIMVSALGAGDSESIVPFQVMDTMRSLLMDKSRAELYLKQSGLEYVIIRPGPLENEPARGSAVFTESRQGYGSITTEDLASLICQAIESPRVANRTLHSMDKARVLHTSPYVRPLEFWEPLPFEPYEL</sequence>
<dbReference type="InterPro" id="IPR016040">
    <property type="entry name" value="NAD(P)-bd_dom"/>
</dbReference>
<name>A0A7S1TDL5_9RHOD</name>
<reference evidence="2" key="1">
    <citation type="submission" date="2021-01" db="EMBL/GenBank/DDBJ databases">
        <authorList>
            <person name="Corre E."/>
            <person name="Pelletier E."/>
            <person name="Niang G."/>
            <person name="Scheremetjew M."/>
            <person name="Finn R."/>
            <person name="Kale V."/>
            <person name="Holt S."/>
            <person name="Cochrane G."/>
            <person name="Meng A."/>
            <person name="Brown T."/>
            <person name="Cohen L."/>
        </authorList>
    </citation>
    <scope>NUCLEOTIDE SEQUENCE</scope>
    <source>
        <strain evidence="2">SAG 36.94</strain>
    </source>
</reference>
<accession>A0A7S1TDL5</accession>
<dbReference type="EMBL" id="HBGH01008869">
    <property type="protein sequence ID" value="CAD9232773.1"/>
    <property type="molecule type" value="Transcribed_RNA"/>
</dbReference>
<dbReference type="PANTHER" id="PTHR15020:SF50">
    <property type="entry name" value="UPF0659 PROTEIN YMR090W"/>
    <property type="match status" value="1"/>
</dbReference>
<organism evidence="2">
    <name type="scientific">Compsopogon caeruleus</name>
    <dbReference type="NCBI Taxonomy" id="31354"/>
    <lineage>
        <taxon>Eukaryota</taxon>
        <taxon>Rhodophyta</taxon>
        <taxon>Compsopogonophyceae</taxon>
        <taxon>Compsopogonales</taxon>
        <taxon>Compsopogonaceae</taxon>
        <taxon>Compsopogon</taxon>
    </lineage>
</organism>
<gene>
    <name evidence="2" type="ORF">CCAE0312_LOCUS4858</name>
</gene>
<dbReference type="Pfam" id="PF13460">
    <property type="entry name" value="NAD_binding_10"/>
    <property type="match status" value="1"/>
</dbReference>